<comment type="caution">
    <text evidence="1">The sequence shown here is derived from an EMBL/GenBank/DDBJ whole genome shotgun (WGS) entry which is preliminary data.</text>
</comment>
<dbReference type="InterPro" id="IPR012334">
    <property type="entry name" value="Pectin_lyas_fold"/>
</dbReference>
<sequence>MQLGANVEQDFVVRYNWAHDTDESGIRYDGRYELDRYSIQGLGHHNVCYDTERYVVKGDYHETYNNTGYKNSLADLVIRRDGGGNTNSITRNNCGGTITGWHDGSGGLSDVPGTKSNNWEGDLATQLIDPDNFDFRLKAGSELIDAGYVISGITDGYNGSAPDIGAYEYGDPNYWIPGYQAEGASTPIPPDGTTAPSVDADLMWLGGYKGISYDVYFGTDYNSVADADHNS</sequence>
<organism evidence="1">
    <name type="scientific">marine sediment metagenome</name>
    <dbReference type="NCBI Taxonomy" id="412755"/>
    <lineage>
        <taxon>unclassified sequences</taxon>
        <taxon>metagenomes</taxon>
        <taxon>ecological metagenomes</taxon>
    </lineage>
</organism>
<dbReference type="SUPFAM" id="SSF51126">
    <property type="entry name" value="Pectin lyase-like"/>
    <property type="match status" value="1"/>
</dbReference>
<feature type="non-terminal residue" evidence="1">
    <location>
        <position position="231"/>
    </location>
</feature>
<dbReference type="Gene3D" id="2.160.20.10">
    <property type="entry name" value="Single-stranded right-handed beta-helix, Pectin lyase-like"/>
    <property type="match status" value="1"/>
</dbReference>
<dbReference type="AlphaFoldDB" id="X0VH85"/>
<evidence type="ECO:0008006" key="2">
    <source>
        <dbReference type="Google" id="ProtNLM"/>
    </source>
</evidence>
<accession>X0VH85</accession>
<protein>
    <recommendedName>
        <fullName evidence="2">Right handed beta helix domain-containing protein</fullName>
    </recommendedName>
</protein>
<proteinExistence type="predicted"/>
<dbReference type="InterPro" id="IPR011050">
    <property type="entry name" value="Pectin_lyase_fold/virulence"/>
</dbReference>
<name>X0VH85_9ZZZZ</name>
<gene>
    <name evidence="1" type="ORF">S01H1_54485</name>
</gene>
<dbReference type="EMBL" id="BARS01035358">
    <property type="protein sequence ID" value="GAG17640.1"/>
    <property type="molecule type" value="Genomic_DNA"/>
</dbReference>
<reference evidence="1" key="1">
    <citation type="journal article" date="2014" name="Front. Microbiol.">
        <title>High frequency of phylogenetically diverse reductive dehalogenase-homologous genes in deep subseafloor sedimentary metagenomes.</title>
        <authorList>
            <person name="Kawai M."/>
            <person name="Futagami T."/>
            <person name="Toyoda A."/>
            <person name="Takaki Y."/>
            <person name="Nishi S."/>
            <person name="Hori S."/>
            <person name="Arai W."/>
            <person name="Tsubouchi T."/>
            <person name="Morono Y."/>
            <person name="Uchiyama I."/>
            <person name="Ito T."/>
            <person name="Fujiyama A."/>
            <person name="Inagaki F."/>
            <person name="Takami H."/>
        </authorList>
    </citation>
    <scope>NUCLEOTIDE SEQUENCE</scope>
    <source>
        <strain evidence="1">Expedition CK06-06</strain>
    </source>
</reference>
<evidence type="ECO:0000313" key="1">
    <source>
        <dbReference type="EMBL" id="GAG17640.1"/>
    </source>
</evidence>